<dbReference type="GeneID" id="59341290"/>
<dbReference type="AlphaFoldDB" id="A0A8H6WCT5"/>
<keyword evidence="6" id="KW-1185">Reference proteome</keyword>
<dbReference type="GO" id="GO:0051287">
    <property type="term" value="F:NAD binding"/>
    <property type="evidence" value="ECO:0007669"/>
    <property type="project" value="InterPro"/>
</dbReference>
<comment type="caution">
    <text evidence="5">The sequence shown here is derived from an EMBL/GenBank/DDBJ whole genome shotgun (WGS) entry which is preliminary data.</text>
</comment>
<proteinExistence type="inferred from homology"/>
<dbReference type="RefSeq" id="XP_037223869.1">
    <property type="nucleotide sequence ID" value="XM_037358774.1"/>
</dbReference>
<dbReference type="Pfam" id="PF02826">
    <property type="entry name" value="2-Hacid_dh_C"/>
    <property type="match status" value="1"/>
</dbReference>
<dbReference type="PANTHER" id="PTHR10996">
    <property type="entry name" value="2-HYDROXYACID DEHYDROGENASE-RELATED"/>
    <property type="match status" value="1"/>
</dbReference>
<dbReference type="PANTHER" id="PTHR10996:SF277">
    <property type="entry name" value="GLYOXYLATE REDUCTASE_HYDROXYPYRUVATE REDUCTASE"/>
    <property type="match status" value="1"/>
</dbReference>
<gene>
    <name evidence="5" type="ORF">MIND_00186500</name>
</gene>
<evidence type="ECO:0000259" key="3">
    <source>
        <dbReference type="Pfam" id="PF00389"/>
    </source>
</evidence>
<dbReference type="GO" id="GO:0005829">
    <property type="term" value="C:cytosol"/>
    <property type="evidence" value="ECO:0007669"/>
    <property type="project" value="TreeGrafter"/>
</dbReference>
<feature type="domain" description="D-isomer specific 2-hydroxyacid dehydrogenase NAD-binding" evidence="4">
    <location>
        <begin position="153"/>
        <end position="357"/>
    </location>
</feature>
<dbReference type="Proteomes" id="UP000636479">
    <property type="component" value="Unassembled WGS sequence"/>
</dbReference>
<evidence type="ECO:0000313" key="5">
    <source>
        <dbReference type="EMBL" id="KAF7311761.1"/>
    </source>
</evidence>
<keyword evidence="1 2" id="KW-0560">Oxidoreductase</keyword>
<organism evidence="5 6">
    <name type="scientific">Mycena indigotica</name>
    <dbReference type="NCBI Taxonomy" id="2126181"/>
    <lineage>
        <taxon>Eukaryota</taxon>
        <taxon>Fungi</taxon>
        <taxon>Dikarya</taxon>
        <taxon>Basidiomycota</taxon>
        <taxon>Agaricomycotina</taxon>
        <taxon>Agaricomycetes</taxon>
        <taxon>Agaricomycetidae</taxon>
        <taxon>Agaricales</taxon>
        <taxon>Marasmiineae</taxon>
        <taxon>Mycenaceae</taxon>
        <taxon>Mycena</taxon>
    </lineage>
</organism>
<dbReference type="GO" id="GO:0016618">
    <property type="term" value="F:hydroxypyruvate reductase [NAD(P)H] activity"/>
    <property type="evidence" value="ECO:0007669"/>
    <property type="project" value="TreeGrafter"/>
</dbReference>
<evidence type="ECO:0000259" key="4">
    <source>
        <dbReference type="Pfam" id="PF02826"/>
    </source>
</evidence>
<evidence type="ECO:0000256" key="2">
    <source>
        <dbReference type="RuleBase" id="RU003719"/>
    </source>
</evidence>
<dbReference type="Gene3D" id="3.40.50.720">
    <property type="entry name" value="NAD(P)-binding Rossmann-like Domain"/>
    <property type="match status" value="2"/>
</dbReference>
<protein>
    <submittedName>
        <fullName evidence="5">Glyoxylate reductase</fullName>
    </submittedName>
</protein>
<dbReference type="OrthoDB" id="9991913at2759"/>
<dbReference type="GO" id="GO:0030267">
    <property type="term" value="F:glyoxylate reductase (NADPH) activity"/>
    <property type="evidence" value="ECO:0007669"/>
    <property type="project" value="TreeGrafter"/>
</dbReference>
<evidence type="ECO:0000313" key="6">
    <source>
        <dbReference type="Proteomes" id="UP000636479"/>
    </source>
</evidence>
<accession>A0A8H6WCT5</accession>
<evidence type="ECO:0000256" key="1">
    <source>
        <dbReference type="ARBA" id="ARBA00023002"/>
    </source>
</evidence>
<feature type="domain" description="D-isomer specific 2-hydroxyacid dehydrogenase catalytic" evidence="3">
    <location>
        <begin position="70"/>
        <end position="388"/>
    </location>
</feature>
<comment type="similarity">
    <text evidence="2">Belongs to the D-isomer specific 2-hydroxyacid dehydrogenase family.</text>
</comment>
<reference evidence="5" key="1">
    <citation type="submission" date="2020-05" db="EMBL/GenBank/DDBJ databases">
        <title>Mycena genomes resolve the evolution of fungal bioluminescence.</title>
        <authorList>
            <person name="Tsai I.J."/>
        </authorList>
    </citation>
    <scope>NUCLEOTIDE SEQUENCE</scope>
    <source>
        <strain evidence="5">171206Taipei</strain>
    </source>
</reference>
<dbReference type="InterPro" id="IPR006139">
    <property type="entry name" value="D-isomer_2_OHA_DH_cat_dom"/>
</dbReference>
<dbReference type="SUPFAM" id="SSF52283">
    <property type="entry name" value="Formate/glycerate dehydrogenase catalytic domain-like"/>
    <property type="match status" value="1"/>
</dbReference>
<dbReference type="InterPro" id="IPR036291">
    <property type="entry name" value="NAD(P)-bd_dom_sf"/>
</dbReference>
<dbReference type="EMBL" id="JACAZF010000002">
    <property type="protein sequence ID" value="KAF7311761.1"/>
    <property type="molecule type" value="Genomic_DNA"/>
</dbReference>
<dbReference type="InterPro" id="IPR050223">
    <property type="entry name" value="D-isomer_2-hydroxyacid_DH"/>
</dbReference>
<name>A0A8H6WCT5_9AGAR</name>
<dbReference type="InterPro" id="IPR006140">
    <property type="entry name" value="D-isomer_DH_NAD-bd"/>
</dbReference>
<dbReference type="Pfam" id="PF00389">
    <property type="entry name" value="2-Hacid_dh"/>
    <property type="match status" value="1"/>
</dbReference>
<sequence length="399" mass="42818">MSPLASALRPLALYKPVLLSYKPRFHRAMSSATSPAAAATCLASHKKIVVCTDLGPALSLLAGVETVVWPHAATQECPREWLLQNVVGASGLVVCFKDMVDKEVVDAAGPELEAVTTISVGYEHIDLPLLAARNIQLGYTPDVLTDAVADSTVMLALMASRRTNLTSALVTTNQWPSFQWTPFAFTSPQLSRVPFGHSPTVGFLGFGRIAQAVLRRLSLGFGVADAIYASRPGSPPREARDSAILQSLAPNLVRLRPVPLPELARDSDFLFILAPGGPETHHIVDTAFFARMKRTAVLVNNGRGSVVSSHALAAALREDRLWGAGLDVVDEEPHVGPDHPLLLPGVREKCVVVPHLGSATVETRAEMARMTARNVLLGVEGQRMETAVDLSGFRLLEAK</sequence>
<dbReference type="SUPFAM" id="SSF51735">
    <property type="entry name" value="NAD(P)-binding Rossmann-fold domains"/>
    <property type="match status" value="1"/>
</dbReference>